<proteinExistence type="predicted"/>
<sequence>MAWALSRWSLSRWLLVGRLLQILGTLVTAVMNGFLLVYIHSNLLGYAECMFYLELMACIAFIYSAVVLLVQHAGSRRKRSSTPLIAAFVVADVVFNGVTVAIITVLARTGLPTDCHGLTRTNFDDSDAPNDPPQGYQTIRFGNEDLGTKGQLDNYCSLERGFYFIAVALVFTYMLTAALGVLRIFERHWMEKGRVDPLFGSTDNVYQLNNMVSKIYSPDPSRNTANAVGSSEGIMTPSSRTAPTLQTQGVVSSRDLHRDRAFQERARTHPVPVSPVSVASPISQVSPISPVIHQRGSLMGSPGALDASIGGLMIVPSPDPAAEAAVTDGYRHQQHRGMLSLPPYSPGSSRGQFMEGHGNESNEMRLSEYVKGETRAQNMKDSGLGL</sequence>
<accession>A0ACB9YJ81</accession>
<reference evidence="1 2" key="1">
    <citation type="journal article" date="2022" name="New Phytol.">
        <title>Ecological generalism drives hyperdiversity of secondary metabolite gene clusters in xylarialean endophytes.</title>
        <authorList>
            <person name="Franco M.E.E."/>
            <person name="Wisecaver J.H."/>
            <person name="Arnold A.E."/>
            <person name="Ju Y.M."/>
            <person name="Slot J.C."/>
            <person name="Ahrendt S."/>
            <person name="Moore L.P."/>
            <person name="Eastman K.E."/>
            <person name="Scott K."/>
            <person name="Konkel Z."/>
            <person name="Mondo S.J."/>
            <person name="Kuo A."/>
            <person name="Hayes R.D."/>
            <person name="Haridas S."/>
            <person name="Andreopoulos B."/>
            <person name="Riley R."/>
            <person name="LaButti K."/>
            <person name="Pangilinan J."/>
            <person name="Lipzen A."/>
            <person name="Amirebrahimi M."/>
            <person name="Yan J."/>
            <person name="Adam C."/>
            <person name="Keymanesh K."/>
            <person name="Ng V."/>
            <person name="Louie K."/>
            <person name="Northen T."/>
            <person name="Drula E."/>
            <person name="Henrissat B."/>
            <person name="Hsieh H.M."/>
            <person name="Youens-Clark K."/>
            <person name="Lutzoni F."/>
            <person name="Miadlikowska J."/>
            <person name="Eastwood D.C."/>
            <person name="Hamelin R.C."/>
            <person name="Grigoriev I.V."/>
            <person name="U'Ren J.M."/>
        </authorList>
    </citation>
    <scope>NUCLEOTIDE SEQUENCE [LARGE SCALE GENOMIC DNA]</scope>
    <source>
        <strain evidence="1 2">CBS 119005</strain>
    </source>
</reference>
<dbReference type="Proteomes" id="UP001497700">
    <property type="component" value="Unassembled WGS sequence"/>
</dbReference>
<organism evidence="1 2">
    <name type="scientific">Hypoxylon rubiginosum</name>
    <dbReference type="NCBI Taxonomy" id="110542"/>
    <lineage>
        <taxon>Eukaryota</taxon>
        <taxon>Fungi</taxon>
        <taxon>Dikarya</taxon>
        <taxon>Ascomycota</taxon>
        <taxon>Pezizomycotina</taxon>
        <taxon>Sordariomycetes</taxon>
        <taxon>Xylariomycetidae</taxon>
        <taxon>Xylariales</taxon>
        <taxon>Hypoxylaceae</taxon>
        <taxon>Hypoxylon</taxon>
    </lineage>
</organism>
<protein>
    <submittedName>
        <fullName evidence="1">Uncharacterized protein</fullName>
    </submittedName>
</protein>
<comment type="caution">
    <text evidence="1">The sequence shown here is derived from an EMBL/GenBank/DDBJ whole genome shotgun (WGS) entry which is preliminary data.</text>
</comment>
<keyword evidence="2" id="KW-1185">Reference proteome</keyword>
<gene>
    <name evidence="1" type="ORF">F4820DRAFT_466977</name>
</gene>
<evidence type="ECO:0000313" key="1">
    <source>
        <dbReference type="EMBL" id="KAI4859461.1"/>
    </source>
</evidence>
<evidence type="ECO:0000313" key="2">
    <source>
        <dbReference type="Proteomes" id="UP001497700"/>
    </source>
</evidence>
<name>A0ACB9YJ81_9PEZI</name>
<dbReference type="EMBL" id="MU393632">
    <property type="protein sequence ID" value="KAI4859461.1"/>
    <property type="molecule type" value="Genomic_DNA"/>
</dbReference>